<feature type="compositionally biased region" description="Pro residues" evidence="1">
    <location>
        <begin position="363"/>
        <end position="375"/>
    </location>
</feature>
<evidence type="ECO:0000256" key="2">
    <source>
        <dbReference type="SAM" id="SignalP"/>
    </source>
</evidence>
<name>A0ABQ4GIQ5_9ACTN</name>
<dbReference type="PROSITE" id="PS51173">
    <property type="entry name" value="CBM2"/>
    <property type="match status" value="1"/>
</dbReference>
<dbReference type="InterPro" id="IPR012938">
    <property type="entry name" value="Glc/Sorbosone_DH"/>
</dbReference>
<dbReference type="InterPro" id="IPR011042">
    <property type="entry name" value="6-blade_b-propeller_TolB-like"/>
</dbReference>
<dbReference type="PANTHER" id="PTHR19328">
    <property type="entry name" value="HEDGEHOG-INTERACTING PROTEIN"/>
    <property type="match status" value="1"/>
</dbReference>
<reference evidence="4 5" key="1">
    <citation type="submission" date="2021-01" db="EMBL/GenBank/DDBJ databases">
        <title>Whole genome shotgun sequence of Microbispora siamensis NBRC 104113.</title>
        <authorList>
            <person name="Komaki H."/>
            <person name="Tamura T."/>
        </authorList>
    </citation>
    <scope>NUCLEOTIDE SEQUENCE [LARGE SCALE GENOMIC DNA]</scope>
    <source>
        <strain evidence="4 5">NBRC 104113</strain>
    </source>
</reference>
<feature type="domain" description="CBM2" evidence="3">
    <location>
        <begin position="388"/>
        <end position="494"/>
    </location>
</feature>
<evidence type="ECO:0000313" key="4">
    <source>
        <dbReference type="EMBL" id="GIH61310.1"/>
    </source>
</evidence>
<dbReference type="SUPFAM" id="SSF50952">
    <property type="entry name" value="Soluble quinoprotein glucose dehydrogenase"/>
    <property type="match status" value="1"/>
</dbReference>
<dbReference type="EMBL" id="BOOF01000009">
    <property type="protein sequence ID" value="GIH61310.1"/>
    <property type="molecule type" value="Genomic_DNA"/>
</dbReference>
<feature type="region of interest" description="Disordered" evidence="1">
    <location>
        <begin position="360"/>
        <end position="393"/>
    </location>
</feature>
<evidence type="ECO:0000256" key="1">
    <source>
        <dbReference type="SAM" id="MobiDB-lite"/>
    </source>
</evidence>
<dbReference type="Gene3D" id="2.60.40.290">
    <property type="match status" value="1"/>
</dbReference>
<dbReference type="Proteomes" id="UP000660454">
    <property type="component" value="Unassembled WGS sequence"/>
</dbReference>
<comment type="caution">
    <text evidence="4">The sequence shown here is derived from an EMBL/GenBank/DDBJ whole genome shotgun (WGS) entry which is preliminary data.</text>
</comment>
<dbReference type="InterPro" id="IPR001919">
    <property type="entry name" value="CBD2"/>
</dbReference>
<dbReference type="SUPFAM" id="SSF63829">
    <property type="entry name" value="Calcium-dependent phosphotriesterase"/>
    <property type="match status" value="1"/>
</dbReference>
<dbReference type="SUPFAM" id="SSF49384">
    <property type="entry name" value="Carbohydrate-binding domain"/>
    <property type="match status" value="1"/>
</dbReference>
<accession>A0ABQ4GIQ5</accession>
<dbReference type="Pfam" id="PF00553">
    <property type="entry name" value="CBM_2"/>
    <property type="match status" value="1"/>
</dbReference>
<sequence length="494" mass="51782">MPKRLSAALATVLCAVTAVAALVVTRPAPAGAATGGFDFTRAQVAVTGLLTPWGMAFLPDGTALVTERGTANIMRVSPGYTPARVTTIRNVSATGDGGLLGIALSPTFVQDQFVYVYFTTASDNRVVRFRWNYPDVQQVVLSGIPRAQSGNGGRIAFGPDGMLYVATGDAGVRENAQNPGSLAGKILRIRPDGTVPPDNPFPGLPVYSYGHRNVQGLAWDTAGRLYATEFGEDAWDELNYIVPRGNYGWPACQGVCGDTRWRDPLVTWRPADASPSGLAYANGTLFAAALRGTRVWAVPAASGTVGTPVAELQGKYGRLRTVALGPDGWLWVTTSNHDGTGTVPGNGPWTPFPDDRIIRIPPVGSPWPSSGPSPSPSLSASPSPSPSPSPGTRSCEATIRFILTWTAASRGELTVRNTGTLPISSWTVTFKVPNGLSYVQMWDGGYTPPGATVTVTNQPWNGALPPGASVTLDFAVGWSGGTVEVPSPITCTAA</sequence>
<feature type="chain" id="PRO_5046220158" description="CBM2 domain-containing protein" evidence="2">
    <location>
        <begin position="21"/>
        <end position="494"/>
    </location>
</feature>
<dbReference type="RefSeq" id="WP_204048156.1">
    <property type="nucleotide sequence ID" value="NZ_BOOF01000009.1"/>
</dbReference>
<dbReference type="InterPro" id="IPR008965">
    <property type="entry name" value="CBM2/CBM3_carb-bd_dom_sf"/>
</dbReference>
<evidence type="ECO:0000259" key="3">
    <source>
        <dbReference type="PROSITE" id="PS51173"/>
    </source>
</evidence>
<dbReference type="InterPro" id="IPR012291">
    <property type="entry name" value="CBM2_carb-bd_dom_sf"/>
</dbReference>
<dbReference type="Pfam" id="PF07995">
    <property type="entry name" value="GSDH"/>
    <property type="match status" value="1"/>
</dbReference>
<gene>
    <name evidence="4" type="ORF">Msi02_21270</name>
</gene>
<dbReference type="PANTHER" id="PTHR19328:SF13">
    <property type="entry name" value="HIPL1 PROTEIN"/>
    <property type="match status" value="1"/>
</dbReference>
<dbReference type="Gene3D" id="2.120.10.30">
    <property type="entry name" value="TolB, C-terminal domain"/>
    <property type="match status" value="1"/>
</dbReference>
<keyword evidence="5" id="KW-1185">Reference proteome</keyword>
<dbReference type="InterPro" id="IPR011041">
    <property type="entry name" value="Quinoprot_gluc/sorb_DH_b-prop"/>
</dbReference>
<proteinExistence type="predicted"/>
<feature type="signal peptide" evidence="2">
    <location>
        <begin position="1"/>
        <end position="20"/>
    </location>
</feature>
<protein>
    <recommendedName>
        <fullName evidence="3">CBM2 domain-containing protein</fullName>
    </recommendedName>
</protein>
<evidence type="ECO:0000313" key="5">
    <source>
        <dbReference type="Proteomes" id="UP000660454"/>
    </source>
</evidence>
<keyword evidence="2" id="KW-0732">Signal</keyword>
<organism evidence="4 5">
    <name type="scientific">Microbispora siamensis</name>
    <dbReference type="NCBI Taxonomy" id="564413"/>
    <lineage>
        <taxon>Bacteria</taxon>
        <taxon>Bacillati</taxon>
        <taxon>Actinomycetota</taxon>
        <taxon>Actinomycetes</taxon>
        <taxon>Streptosporangiales</taxon>
        <taxon>Streptosporangiaceae</taxon>
        <taxon>Microbispora</taxon>
    </lineage>
</organism>
<dbReference type="SMART" id="SM00637">
    <property type="entry name" value="CBD_II"/>
    <property type="match status" value="1"/>
</dbReference>